<organism evidence="1">
    <name type="scientific">bioreactor metagenome</name>
    <dbReference type="NCBI Taxonomy" id="1076179"/>
    <lineage>
        <taxon>unclassified sequences</taxon>
        <taxon>metagenomes</taxon>
        <taxon>ecological metagenomes</taxon>
    </lineage>
</organism>
<comment type="caution">
    <text evidence="1">The sequence shown here is derived from an EMBL/GenBank/DDBJ whole genome shotgun (WGS) entry which is preliminary data.</text>
</comment>
<reference evidence="1" key="1">
    <citation type="submission" date="2019-08" db="EMBL/GenBank/DDBJ databases">
        <authorList>
            <person name="Kucharzyk K."/>
            <person name="Murdoch R.W."/>
            <person name="Higgins S."/>
            <person name="Loffler F."/>
        </authorList>
    </citation>
    <scope>NUCLEOTIDE SEQUENCE</scope>
</reference>
<name>A0A645HMM1_9ZZZZ</name>
<proteinExistence type="predicted"/>
<sequence>MEAIPYEYNDIHEIYYAFLPKNIDMEKNYIGAKHNNANNGNYNLKFLQDVLGRK</sequence>
<accession>A0A645HMM1</accession>
<dbReference type="EMBL" id="VSSQ01095856">
    <property type="protein sequence ID" value="MPN39816.1"/>
    <property type="molecule type" value="Genomic_DNA"/>
</dbReference>
<protein>
    <submittedName>
        <fullName evidence="1">Uncharacterized protein</fullName>
    </submittedName>
</protein>
<dbReference type="AlphaFoldDB" id="A0A645HMM1"/>
<evidence type="ECO:0000313" key="1">
    <source>
        <dbReference type="EMBL" id="MPN39816.1"/>
    </source>
</evidence>
<gene>
    <name evidence="1" type="ORF">SDC9_187350</name>
</gene>